<dbReference type="EMBL" id="JN564797">
    <property type="protein sequence ID" value="AEX55173.1"/>
    <property type="molecule type" value="Genomic_DNA"/>
</dbReference>
<name>H2D768_STRSL</name>
<accession>H2D768</accession>
<organism evidence="1">
    <name type="scientific">Streptococcus salivarius</name>
    <dbReference type="NCBI Taxonomy" id="1304"/>
    <lineage>
        <taxon>Bacteria</taxon>
        <taxon>Bacillati</taxon>
        <taxon>Bacillota</taxon>
        <taxon>Bacilli</taxon>
        <taxon>Lactobacillales</taxon>
        <taxon>Streptococcaceae</taxon>
        <taxon>Streptococcus</taxon>
    </lineage>
</organism>
<proteinExistence type="predicted"/>
<dbReference type="AlphaFoldDB" id="H2D768"/>
<reference evidence="1" key="1">
    <citation type="journal article" date="2012" name="Appl. Environ. Microbiol.">
        <title>Salivaricin D, a Novel Intrinsically Trypsin-Resistant Lantibiotic from Streptococcus salivarius 5M6c Isolated from a Healthy Infant.</title>
        <authorList>
            <person name="Birri D.J."/>
            <person name="Brede D.A."/>
            <person name="Nes I.F."/>
        </authorList>
    </citation>
    <scope>NUCLEOTIDE SEQUENCE</scope>
    <source>
        <strain evidence="1">5M6c</strain>
    </source>
</reference>
<evidence type="ECO:0000313" key="1">
    <source>
        <dbReference type="EMBL" id="AEX55173.1"/>
    </source>
</evidence>
<protein>
    <submittedName>
        <fullName evidence="1">Uncharacterized protein</fullName>
    </submittedName>
</protein>
<sequence>MRLSDKIEWLLTKSGLRPYGIGKAIGLSTQSIDPYRKDLNKIKRMGLARAELLEDYMSKLTWEEVVEARGYKKTIQLIQIVDYNDDELVSLFENIRFVCSLKWMDENEERLEIGVETYSPGPFKNEPYNVEELAFLREFNQELKEDFVDYIQACGKMIVTESGEVLYRVREGRYRIVYAERDNQRNGAPKILDVESVLEEAMPNSLEKVLKRLGGKEEQEGV</sequence>